<keyword evidence="3" id="KW-1185">Reference proteome</keyword>
<keyword evidence="1" id="KW-0812">Transmembrane</keyword>
<dbReference type="AlphaFoldDB" id="A0A9E8M1L6"/>
<sequence length="401" mass="46146">MVKNRRHDEKLIELFNELPEIKDHRSMNEIYSNVMDRLNRTEHRKQRRFLIPAFATATMLFLSGILIMSIIRFPGGNLSIDQKSEDIHTESFDYSNGRQLFHSNNLEDRSEQDKIESPFETIALYQNMIGEDEHAITLYIPDKNVQNMIPITVLAKQAADQPLLDVFLDVYDRIDEQALGLSDFYPYEGSISADDDGNVTIDLSSNMKGNWGSTGEVMFMESLESFQSLNLDFVYLYEDGSPGLFFPHTGLEIFKYELGKNEQHYPYFIYRTDHHQFLTYGPETYADISEALTEMKNNIDIYDLEASIPMEMEFTVKVGENGWLILQFSNEPIDLDSKSILTMIEAILLTAKSFGYSGVKFENLSVKENIGFDLDQPIQVPIAPNLIELDEDFFQTDETVN</sequence>
<evidence type="ECO:0008006" key="4">
    <source>
        <dbReference type="Google" id="ProtNLM"/>
    </source>
</evidence>
<dbReference type="RefSeq" id="WP_275422006.1">
    <property type="nucleotide sequence ID" value="NZ_CP106877.1"/>
</dbReference>
<proteinExistence type="predicted"/>
<dbReference type="Proteomes" id="UP001164726">
    <property type="component" value="Chromosome"/>
</dbReference>
<accession>A0A9E8M1L6</accession>
<dbReference type="KEGG" id="fhl:OE105_06770"/>
<dbReference type="EMBL" id="CP106877">
    <property type="protein sequence ID" value="WAA13795.1"/>
    <property type="molecule type" value="Genomic_DNA"/>
</dbReference>
<reference evidence="2" key="1">
    <citation type="submission" date="2022-09" db="EMBL/GenBank/DDBJ databases">
        <title>Complete Genomes of Fervidibacillus albus and Fervidibacillus halotolerans isolated from tidal flat sediments.</title>
        <authorList>
            <person name="Kwon K.K."/>
            <person name="Yang S.-H."/>
            <person name="Park M.J."/>
            <person name="Oh H.-M."/>
        </authorList>
    </citation>
    <scope>NUCLEOTIDE SEQUENCE</scope>
    <source>
        <strain evidence="2">MEBiC13594</strain>
    </source>
</reference>
<evidence type="ECO:0000313" key="2">
    <source>
        <dbReference type="EMBL" id="WAA13795.1"/>
    </source>
</evidence>
<gene>
    <name evidence="2" type="ORF">OE105_06770</name>
</gene>
<feature type="transmembrane region" description="Helical" evidence="1">
    <location>
        <begin position="49"/>
        <end position="71"/>
    </location>
</feature>
<evidence type="ECO:0000313" key="3">
    <source>
        <dbReference type="Proteomes" id="UP001164726"/>
    </source>
</evidence>
<organism evidence="2 3">
    <name type="scientific">Fervidibacillus halotolerans</name>
    <dbReference type="NCBI Taxonomy" id="2980027"/>
    <lineage>
        <taxon>Bacteria</taxon>
        <taxon>Bacillati</taxon>
        <taxon>Bacillota</taxon>
        <taxon>Bacilli</taxon>
        <taxon>Bacillales</taxon>
        <taxon>Bacillaceae</taxon>
        <taxon>Fervidibacillus</taxon>
    </lineage>
</organism>
<keyword evidence="1" id="KW-1133">Transmembrane helix</keyword>
<evidence type="ECO:0000256" key="1">
    <source>
        <dbReference type="SAM" id="Phobius"/>
    </source>
</evidence>
<protein>
    <recommendedName>
        <fullName evidence="4">GerMN domain-containing protein</fullName>
    </recommendedName>
</protein>
<keyword evidence="1" id="KW-0472">Membrane</keyword>
<name>A0A9E8M1L6_9BACI</name>